<name>A0AAN8NM24_9PEZI</name>
<accession>A0AAN8NM24</accession>
<reference evidence="3 4" key="1">
    <citation type="submission" date="2019-10" db="EMBL/GenBank/DDBJ databases">
        <authorList>
            <person name="Palmer J.M."/>
        </authorList>
    </citation>
    <scope>NUCLEOTIDE SEQUENCE [LARGE SCALE GENOMIC DNA]</scope>
    <source>
        <strain evidence="3 4">TWF506</strain>
    </source>
</reference>
<evidence type="ECO:0000313" key="3">
    <source>
        <dbReference type="EMBL" id="KAK6516545.1"/>
    </source>
</evidence>
<comment type="caution">
    <text evidence="3">The sequence shown here is derived from an EMBL/GenBank/DDBJ whole genome shotgun (WGS) entry which is preliminary data.</text>
</comment>
<sequence>MSTLPEAIIDTYKRYKAGTNRVISFLIRFGQTPINGPTSKPKPKAPKKRGKPASKVENNSVNLRDLVPFAKSVVSKGRKVPPHLLSILEDVIKARTKCARWYRGQLSLKPTTEHKKHEHFIRVLEEIYAILKPSEDSQPTSAQKTQQKSNSASQKANNLFEYLDSEEPLCKEFENITIDSSYPADDSTSKQTGVKQSLTPEESKLEEQLFALFCFFEDVSNIRLFIGRIWTEYMKGQSGLVSVSITTAAALDLIKKANEEITAQFPDMEQHAQVVKFFETNGYAVMGPDGHGFSELERGPENVEAISLSLTLCIKIWYHVLIPRFYEKKPSPPKTATQSKEFSGSGLEGFQYLDALTLDYMVLGGMMPDALEGMGYPILQGFQKAQKSRILPSWLVISFDIISKLHQTLWVDGSKQPYDELQTHILSARNQLSCLIKFSRTWESMGLPQLAANADRINDLLRDPLDLITIWTAKDFVQHLKSGLTFPGAKLLQTERHFLLQNDPVLCGLVLSQTRLVLHSLGLHLSVQDSVVAITAQVYNAALVGGHLKTKWPDMEDLINIHALDKTLFVGSRPTTLDGCSSRFFTSMGFSIQSRAKGGSFMDALRRYGNGEKLPYRILKRRREISFTSVFANIAKKGFKWCLDELTSRFTEVVGN</sequence>
<evidence type="ECO:0000256" key="1">
    <source>
        <dbReference type="SAM" id="MobiDB-lite"/>
    </source>
</evidence>
<gene>
    <name evidence="3" type="ORF">TWF506_006450</name>
</gene>
<dbReference type="PANTHER" id="PTHR38795:SF1">
    <property type="entry name" value="DUF6604 DOMAIN-CONTAINING PROTEIN"/>
    <property type="match status" value="1"/>
</dbReference>
<dbReference type="AlphaFoldDB" id="A0AAN8NM24"/>
<dbReference type="Proteomes" id="UP001307849">
    <property type="component" value="Unassembled WGS sequence"/>
</dbReference>
<evidence type="ECO:0000259" key="2">
    <source>
        <dbReference type="Pfam" id="PF20253"/>
    </source>
</evidence>
<dbReference type="EMBL" id="JAVHJM010000003">
    <property type="protein sequence ID" value="KAK6516545.1"/>
    <property type="molecule type" value="Genomic_DNA"/>
</dbReference>
<feature type="region of interest" description="Disordered" evidence="1">
    <location>
        <begin position="33"/>
        <end position="59"/>
    </location>
</feature>
<protein>
    <recommendedName>
        <fullName evidence="2">DUF6604 domain-containing protein</fullName>
    </recommendedName>
</protein>
<feature type="compositionally biased region" description="Basic residues" evidence="1">
    <location>
        <begin position="41"/>
        <end position="52"/>
    </location>
</feature>
<keyword evidence="4" id="KW-1185">Reference proteome</keyword>
<dbReference type="PANTHER" id="PTHR38795">
    <property type="entry name" value="DUF6604 DOMAIN-CONTAINING PROTEIN"/>
    <property type="match status" value="1"/>
</dbReference>
<dbReference type="InterPro" id="IPR046539">
    <property type="entry name" value="DUF6604"/>
</dbReference>
<organism evidence="3 4">
    <name type="scientific">Arthrobotrys conoides</name>
    <dbReference type="NCBI Taxonomy" id="74498"/>
    <lineage>
        <taxon>Eukaryota</taxon>
        <taxon>Fungi</taxon>
        <taxon>Dikarya</taxon>
        <taxon>Ascomycota</taxon>
        <taxon>Pezizomycotina</taxon>
        <taxon>Orbiliomycetes</taxon>
        <taxon>Orbiliales</taxon>
        <taxon>Orbiliaceae</taxon>
        <taxon>Arthrobotrys</taxon>
    </lineage>
</organism>
<evidence type="ECO:0000313" key="4">
    <source>
        <dbReference type="Proteomes" id="UP001307849"/>
    </source>
</evidence>
<proteinExistence type="predicted"/>
<dbReference type="Pfam" id="PF20253">
    <property type="entry name" value="DUF6604"/>
    <property type="match status" value="1"/>
</dbReference>
<feature type="domain" description="DUF6604" evidence="2">
    <location>
        <begin position="13"/>
        <end position="262"/>
    </location>
</feature>